<feature type="region of interest" description="Disordered" evidence="1">
    <location>
        <begin position="66"/>
        <end position="233"/>
    </location>
</feature>
<dbReference type="CDD" id="cd00600">
    <property type="entry name" value="Sm_like"/>
    <property type="match status" value="1"/>
</dbReference>
<feature type="compositionally biased region" description="Polar residues" evidence="1">
    <location>
        <begin position="321"/>
        <end position="332"/>
    </location>
</feature>
<feature type="compositionally biased region" description="Polar residues" evidence="1">
    <location>
        <begin position="209"/>
        <end position="233"/>
    </location>
</feature>
<dbReference type="InterPro" id="IPR036652">
    <property type="entry name" value="YjeF_N_dom_sf"/>
</dbReference>
<dbReference type="GO" id="GO:0000932">
    <property type="term" value="C:P-body"/>
    <property type="evidence" value="ECO:0007669"/>
    <property type="project" value="TreeGrafter"/>
</dbReference>
<dbReference type="Gene3D" id="3.40.50.10260">
    <property type="entry name" value="YjeF N-terminal domain"/>
    <property type="match status" value="1"/>
</dbReference>
<feature type="compositionally biased region" description="Low complexity" evidence="1">
    <location>
        <begin position="503"/>
        <end position="520"/>
    </location>
</feature>
<dbReference type="SUPFAM" id="SSF50182">
    <property type="entry name" value="Sm-like ribonucleoproteins"/>
    <property type="match status" value="1"/>
</dbReference>
<reference evidence="3 4" key="1">
    <citation type="submission" date="2020-12" db="EMBL/GenBank/DDBJ databases">
        <title>Metabolic potential, ecology and presence of endohyphal bacteria is reflected in genomic diversity of Mucoromycotina.</title>
        <authorList>
            <person name="Muszewska A."/>
            <person name="Okrasinska A."/>
            <person name="Steczkiewicz K."/>
            <person name="Drgas O."/>
            <person name="Orlowska M."/>
            <person name="Perlinska-Lenart U."/>
            <person name="Aleksandrzak-Piekarczyk T."/>
            <person name="Szatraj K."/>
            <person name="Zielenkiewicz U."/>
            <person name="Pilsyk S."/>
            <person name="Malc E."/>
            <person name="Mieczkowski P."/>
            <person name="Kruszewska J.S."/>
            <person name="Biernat P."/>
            <person name="Pawlowska J."/>
        </authorList>
    </citation>
    <scope>NUCLEOTIDE SEQUENCE [LARGE SCALE GENOMIC DNA]</scope>
    <source>
        <strain evidence="3 4">CBS 142.35</strain>
    </source>
</reference>
<feature type="region of interest" description="Disordered" evidence="1">
    <location>
        <begin position="264"/>
        <end position="552"/>
    </location>
</feature>
<dbReference type="AlphaFoldDB" id="A0A8H7RZ30"/>
<dbReference type="InterPro" id="IPR004443">
    <property type="entry name" value="YjeF_N_dom"/>
</dbReference>
<dbReference type="GO" id="GO:0033962">
    <property type="term" value="P:P-body assembly"/>
    <property type="evidence" value="ECO:0007669"/>
    <property type="project" value="TreeGrafter"/>
</dbReference>
<evidence type="ECO:0000313" key="4">
    <source>
        <dbReference type="Proteomes" id="UP000646827"/>
    </source>
</evidence>
<protein>
    <recommendedName>
        <fullName evidence="2">YjeF N-terminal domain-containing protein</fullName>
    </recommendedName>
</protein>
<feature type="compositionally biased region" description="Low complexity" evidence="1">
    <location>
        <begin position="139"/>
        <end position="153"/>
    </location>
</feature>
<evidence type="ECO:0000256" key="1">
    <source>
        <dbReference type="SAM" id="MobiDB-lite"/>
    </source>
</evidence>
<comment type="caution">
    <text evidence="3">The sequence shown here is derived from an EMBL/GenBank/DDBJ whole genome shotgun (WGS) entry which is preliminary data.</text>
</comment>
<dbReference type="OrthoDB" id="10030313at2759"/>
<proteinExistence type="predicted"/>
<feature type="compositionally biased region" description="Basic and acidic residues" evidence="1">
    <location>
        <begin position="481"/>
        <end position="502"/>
    </location>
</feature>
<dbReference type="PANTHER" id="PTHR13612">
    <property type="entry name" value="ENHANCER OF MRNA-DECAPPING PROTEIN 3"/>
    <property type="match status" value="1"/>
</dbReference>
<dbReference type="PANTHER" id="PTHR13612:SF0">
    <property type="entry name" value="ENHANCER OF MRNA-DECAPPING PROTEIN 3"/>
    <property type="match status" value="1"/>
</dbReference>
<gene>
    <name evidence="3" type="ORF">INT45_011848</name>
</gene>
<feature type="compositionally biased region" description="Basic and acidic residues" evidence="1">
    <location>
        <begin position="198"/>
        <end position="207"/>
    </location>
</feature>
<feature type="domain" description="YjeF N-terminal" evidence="2">
    <location>
        <begin position="571"/>
        <end position="795"/>
    </location>
</feature>
<organism evidence="3 4">
    <name type="scientific">Circinella minor</name>
    <dbReference type="NCBI Taxonomy" id="1195481"/>
    <lineage>
        <taxon>Eukaryota</taxon>
        <taxon>Fungi</taxon>
        <taxon>Fungi incertae sedis</taxon>
        <taxon>Mucoromycota</taxon>
        <taxon>Mucoromycotina</taxon>
        <taxon>Mucoromycetes</taxon>
        <taxon>Mucorales</taxon>
        <taxon>Lichtheimiaceae</taxon>
        <taxon>Circinella</taxon>
    </lineage>
</organism>
<feature type="compositionally biased region" description="Low complexity" evidence="1">
    <location>
        <begin position="406"/>
        <end position="420"/>
    </location>
</feature>
<feature type="compositionally biased region" description="Basic and acidic residues" evidence="1">
    <location>
        <begin position="283"/>
        <end position="305"/>
    </location>
</feature>
<feature type="compositionally biased region" description="Low complexity" evidence="1">
    <location>
        <begin position="265"/>
        <end position="276"/>
    </location>
</feature>
<dbReference type="GO" id="GO:0003729">
    <property type="term" value="F:mRNA binding"/>
    <property type="evidence" value="ECO:0007669"/>
    <property type="project" value="TreeGrafter"/>
</dbReference>
<keyword evidence="4" id="KW-1185">Reference proteome</keyword>
<dbReference type="SUPFAM" id="SSF64153">
    <property type="entry name" value="YjeF N-terminal domain-like"/>
    <property type="match status" value="1"/>
</dbReference>
<feature type="compositionally biased region" description="Low complexity" evidence="1">
    <location>
        <begin position="373"/>
        <end position="382"/>
    </location>
</feature>
<dbReference type="GO" id="GO:0031087">
    <property type="term" value="P:deadenylation-independent decapping of nuclear-transcribed mRNA"/>
    <property type="evidence" value="ECO:0007669"/>
    <property type="project" value="TreeGrafter"/>
</dbReference>
<feature type="compositionally biased region" description="Basic and acidic residues" evidence="1">
    <location>
        <begin position="452"/>
        <end position="468"/>
    </location>
</feature>
<evidence type="ECO:0000313" key="3">
    <source>
        <dbReference type="EMBL" id="KAG2219664.1"/>
    </source>
</evidence>
<dbReference type="Proteomes" id="UP000646827">
    <property type="component" value="Unassembled WGS sequence"/>
</dbReference>
<sequence length="818" mass="89102">MAQYTGLHLEINLTDGSVVTGVVAALDEQTTYMTLSSVTIRGIEGMVNELPVFVIHGSQIRHLEVIQKPPPPPPQQQQQPLSQSPAPPSIPQQQQQAPPSQTPSKPQTKQFVDPAIISMSMPSSPATPVKKFQEKKPKQQQQEQQPEFNKPNEVTTPSALPKPVTNNKSAVTSSTSSTKSTKSMNSPKTSTKATAIIPKEEKKKEISLEVSSPKSTATSSPVINGKTGKSTSLSTRLPFFASTRAKIPRKPIIETEVLDFGELYGSSATGSSTPKSSKNKHKVIVEKQTKSYTKTTKEKEKEPKEVLTSPQQPQEKKKQENVVTTNTSIKTDNNNNEEKKSSSKANEVVNQEASAILASMLHLQDPPKEETKQQQQQQQQETTPKEEEEEEEIVVAETTDTEKSVKSPSSSSTSSQTSFKIPANLIPPKARSVAKSNGSSKTSSPKTSPPTPKEKKEKVHHSPKEKKVLSPKNNKSPALTPKEKATSSSLVKEKLNVVKEKASSSSSPKEIIASPQQKQQSVKEKSSTVVLPTVEKTQEEEELKDSDDGTMPIIKTVGNGARCPVVTIEQMRKVEEICVSETGPNEEMMIENAGHGTSVMALKAIGGHRRIQPANHNAAPVVVVLAGNTKAGSYGLAAARHLANRGCHVYVMLAFRKEAKLSEGVTMQRKCAEFAGAHIVDNIEDLPQQQKTPVDLIIDGLMGSEFSVSLLRGDYITRELLWDSMDWANSNKAPVLSLDFPSGINASDGLPFHVMHHIQPKWTLCFGAPKQGCTSRAITGELFLADIGIPSVSWRRIGISRCKIPWGAEFVIALEYDS</sequence>
<feature type="compositionally biased region" description="Low complexity" evidence="1">
    <location>
        <begin position="91"/>
        <end position="130"/>
    </location>
</feature>
<feature type="compositionally biased region" description="Low complexity" evidence="1">
    <location>
        <begin position="165"/>
        <end position="192"/>
    </location>
</feature>
<dbReference type="Pfam" id="PF03853">
    <property type="entry name" value="YjeF_N"/>
    <property type="match status" value="1"/>
</dbReference>
<dbReference type="InterPro" id="IPR010920">
    <property type="entry name" value="LSM_dom_sf"/>
</dbReference>
<accession>A0A8H7RZ30</accession>
<dbReference type="EMBL" id="JAEPRB010000169">
    <property type="protein sequence ID" value="KAG2219664.1"/>
    <property type="molecule type" value="Genomic_DNA"/>
</dbReference>
<name>A0A8H7RZ30_9FUNG</name>
<evidence type="ECO:0000259" key="2">
    <source>
        <dbReference type="PROSITE" id="PS51385"/>
    </source>
</evidence>
<dbReference type="PROSITE" id="PS51385">
    <property type="entry name" value="YJEF_N"/>
    <property type="match status" value="1"/>
</dbReference>